<dbReference type="OrthoDB" id="7988904at2"/>
<dbReference type="STRING" id="582672.SAMN05216360_102310"/>
<evidence type="ECO:0000313" key="2">
    <source>
        <dbReference type="EMBL" id="SDM51511.1"/>
    </source>
</evidence>
<dbReference type="RefSeq" id="WP_091713578.1">
    <property type="nucleotide sequence ID" value="NZ_FNHS01000002.1"/>
</dbReference>
<dbReference type="Pfam" id="PF09346">
    <property type="entry name" value="SMI1_KNR4"/>
    <property type="match status" value="1"/>
</dbReference>
<organism evidence="2 3">
    <name type="scientific">Methylobacterium phyllostachyos</name>
    <dbReference type="NCBI Taxonomy" id="582672"/>
    <lineage>
        <taxon>Bacteria</taxon>
        <taxon>Pseudomonadati</taxon>
        <taxon>Pseudomonadota</taxon>
        <taxon>Alphaproteobacteria</taxon>
        <taxon>Hyphomicrobiales</taxon>
        <taxon>Methylobacteriaceae</taxon>
        <taxon>Methylobacterium</taxon>
    </lineage>
</organism>
<dbReference type="EMBL" id="FNHS01000002">
    <property type="protein sequence ID" value="SDM51511.1"/>
    <property type="molecule type" value="Genomic_DNA"/>
</dbReference>
<evidence type="ECO:0000313" key="3">
    <source>
        <dbReference type="Proteomes" id="UP000198704"/>
    </source>
</evidence>
<evidence type="ECO:0000259" key="1">
    <source>
        <dbReference type="SMART" id="SM00860"/>
    </source>
</evidence>
<feature type="domain" description="Knr4/Smi1-like" evidence="1">
    <location>
        <begin position="14"/>
        <end position="133"/>
    </location>
</feature>
<gene>
    <name evidence="2" type="ORF">SAMN05216360_102310</name>
</gene>
<name>A0A1G9TV92_9HYPH</name>
<proteinExistence type="predicted"/>
<dbReference type="InterPro" id="IPR018958">
    <property type="entry name" value="Knr4/Smi1-like_dom"/>
</dbReference>
<dbReference type="Gene3D" id="3.40.1580.10">
    <property type="entry name" value="SMI1/KNR4-like"/>
    <property type="match status" value="1"/>
</dbReference>
<keyword evidence="3" id="KW-1185">Reference proteome</keyword>
<dbReference type="SMART" id="SM00860">
    <property type="entry name" value="SMI1_KNR4"/>
    <property type="match status" value="1"/>
</dbReference>
<dbReference type="AlphaFoldDB" id="A0A1G9TV92"/>
<accession>A0A1G9TV92</accession>
<protein>
    <recommendedName>
        <fullName evidence="1">Knr4/Smi1-like domain-containing protein</fullName>
    </recommendedName>
</protein>
<sequence length="189" mass="20040">MWERVFTSLSPGFIPDEAALERAAAELGFPLPASYRSFCTTCGVGLAGDQFRIAVPAPFEACDLITQAGIIAHSVGSAIGMLADGAEPHRFDIEDGDPSIVERACFFGHGEDGSFLFWDVSGSDGEYDIWLLAPDLETIRFAGETLGDFFMTVTAPTALLVLGTGAEPLPARFEGVTEATLARSAQAES</sequence>
<reference evidence="3" key="1">
    <citation type="submission" date="2016-10" db="EMBL/GenBank/DDBJ databases">
        <authorList>
            <person name="Varghese N."/>
            <person name="Submissions S."/>
        </authorList>
    </citation>
    <scope>NUCLEOTIDE SEQUENCE [LARGE SCALE GENOMIC DNA]</scope>
    <source>
        <strain evidence="3">BL47</strain>
    </source>
</reference>
<dbReference type="SUPFAM" id="SSF160631">
    <property type="entry name" value="SMI1/KNR4-like"/>
    <property type="match status" value="1"/>
</dbReference>
<dbReference type="Proteomes" id="UP000198704">
    <property type="component" value="Unassembled WGS sequence"/>
</dbReference>
<dbReference type="InterPro" id="IPR037883">
    <property type="entry name" value="Knr4/Smi1-like_sf"/>
</dbReference>